<keyword evidence="3" id="KW-0520">NAD</keyword>
<dbReference type="GO" id="GO:0046872">
    <property type="term" value="F:metal ion binding"/>
    <property type="evidence" value="ECO:0007669"/>
    <property type="project" value="UniProtKB-KW"/>
</dbReference>
<dbReference type="Gene3D" id="3.30.1600.10">
    <property type="entry name" value="SIR2/SIRT2 'Small Domain"/>
    <property type="match status" value="1"/>
</dbReference>
<dbReference type="Gene3D" id="3.40.50.1220">
    <property type="entry name" value="TPP-binding domain"/>
    <property type="match status" value="1"/>
</dbReference>
<feature type="region of interest" description="Disordered" evidence="5">
    <location>
        <begin position="279"/>
        <end position="298"/>
    </location>
</feature>
<protein>
    <recommendedName>
        <fullName evidence="1">protein acetyllysine N-acetyltransferase</fullName>
        <ecNumber evidence="1">2.3.1.286</ecNumber>
    </recommendedName>
</protein>
<evidence type="ECO:0000259" key="6">
    <source>
        <dbReference type="PROSITE" id="PS50305"/>
    </source>
</evidence>
<gene>
    <name evidence="7" type="ORF">W822_03810</name>
</gene>
<comment type="caution">
    <text evidence="7">The sequence shown here is derived from an EMBL/GenBank/DDBJ whole genome shotgun (WGS) entry which is preliminary data.</text>
</comment>
<dbReference type="GO" id="GO:0070403">
    <property type="term" value="F:NAD+ binding"/>
    <property type="evidence" value="ECO:0007669"/>
    <property type="project" value="InterPro"/>
</dbReference>
<keyword evidence="2" id="KW-0808">Transferase</keyword>
<dbReference type="InterPro" id="IPR026591">
    <property type="entry name" value="Sirtuin_cat_small_dom_sf"/>
</dbReference>
<dbReference type="InterPro" id="IPR026590">
    <property type="entry name" value="Ssirtuin_cat_dom"/>
</dbReference>
<accession>V8QZ60</accession>
<feature type="binding site" evidence="4">
    <location>
        <position position="147"/>
    </location>
    <ligand>
        <name>Zn(2+)</name>
        <dbReference type="ChEBI" id="CHEBI:29105"/>
    </ligand>
</feature>
<feature type="domain" description="Deacetylase sirtuin-type" evidence="6">
    <location>
        <begin position="3"/>
        <end position="283"/>
    </location>
</feature>
<dbReference type="Pfam" id="PF02146">
    <property type="entry name" value="SIR2"/>
    <property type="match status" value="1"/>
</dbReference>
<proteinExistence type="predicted"/>
<dbReference type="RefSeq" id="WP_024003828.1">
    <property type="nucleotide sequence ID" value="NZ_KI650979.1"/>
</dbReference>
<dbReference type="PANTHER" id="PTHR11085:SF4">
    <property type="entry name" value="NAD-DEPENDENT PROTEIN DEACYLASE"/>
    <property type="match status" value="1"/>
</dbReference>
<evidence type="ECO:0000256" key="4">
    <source>
        <dbReference type="PROSITE-ProRule" id="PRU00236"/>
    </source>
</evidence>
<dbReference type="PROSITE" id="PS50305">
    <property type="entry name" value="SIRTUIN"/>
    <property type="match status" value="1"/>
</dbReference>
<sequence>MDAKIDKTLINRAAALISQADGLLITAGAGMGVDSGLPDFRGAEGFWRHYPALRSQGIIFEEIASPAHFPTHPQLAWGFYGHRLSLYRNTPPHEGFHILQDIAVRMRHQAFVFTSNVDGQFQKAGFSEEQVVECHGSIHHLQCVEHCRQDIWPADAFHPEVDAQRCLLLNEPPRCPHCNSLARPNIMMFNDWHWVDTRSRIQHERLQAWLKKVRHPVIIELGAGTAIATVRYFGERQKAPMIRINIHEAGMKKSKKNVALPMGALAALQAIRDALQDPSVGLPATSDASSSGSPAGNP</sequence>
<keyword evidence="4" id="KW-0479">Metal-binding</keyword>
<evidence type="ECO:0000256" key="3">
    <source>
        <dbReference type="ARBA" id="ARBA00023027"/>
    </source>
</evidence>
<feature type="binding site" evidence="4">
    <location>
        <position position="175"/>
    </location>
    <ligand>
        <name>Zn(2+)</name>
        <dbReference type="ChEBI" id="CHEBI:29105"/>
    </ligand>
</feature>
<dbReference type="HOGENOM" id="CLU_023643_2_0_4"/>
<reference evidence="7 8" key="1">
    <citation type="journal article" date="2014" name="Genome Announc.">
        <title>Draft Genome Sequence of Advenella kashmirensis Strain W13003, a Polycyclic Aromatic Hydrocarbon-Degrading Bacterium.</title>
        <authorList>
            <person name="Wang X."/>
            <person name="Jin D."/>
            <person name="Zhou L."/>
            <person name="Wu L."/>
            <person name="An W."/>
            <person name="Zhao L."/>
        </authorList>
    </citation>
    <scope>NUCLEOTIDE SEQUENCE [LARGE SCALE GENOMIC DNA]</scope>
    <source>
        <strain evidence="7 8">W13003</strain>
    </source>
</reference>
<feature type="active site" description="Proton acceptor" evidence="4">
    <location>
        <position position="135"/>
    </location>
</feature>
<feature type="compositionally biased region" description="Polar residues" evidence="5">
    <location>
        <begin position="286"/>
        <end position="298"/>
    </location>
</feature>
<dbReference type="EMBL" id="AYXT01000001">
    <property type="protein sequence ID" value="ETF04304.1"/>
    <property type="molecule type" value="Genomic_DNA"/>
</dbReference>
<feature type="binding site" evidence="4">
    <location>
        <position position="178"/>
    </location>
    <ligand>
        <name>Zn(2+)</name>
        <dbReference type="ChEBI" id="CHEBI:29105"/>
    </ligand>
</feature>
<dbReference type="InterPro" id="IPR003000">
    <property type="entry name" value="Sirtuin"/>
</dbReference>
<dbReference type="AlphaFoldDB" id="V8QZ60"/>
<evidence type="ECO:0000313" key="8">
    <source>
        <dbReference type="Proteomes" id="UP000018733"/>
    </source>
</evidence>
<keyword evidence="4" id="KW-0862">Zinc</keyword>
<evidence type="ECO:0000256" key="2">
    <source>
        <dbReference type="ARBA" id="ARBA00022679"/>
    </source>
</evidence>
<feature type="binding site" evidence="4">
    <location>
        <position position="143"/>
    </location>
    <ligand>
        <name>Zn(2+)</name>
        <dbReference type="ChEBI" id="CHEBI:29105"/>
    </ligand>
</feature>
<dbReference type="Proteomes" id="UP000018733">
    <property type="component" value="Unassembled WGS sequence"/>
</dbReference>
<evidence type="ECO:0000313" key="7">
    <source>
        <dbReference type="EMBL" id="ETF04304.1"/>
    </source>
</evidence>
<dbReference type="InterPro" id="IPR050134">
    <property type="entry name" value="NAD-dep_sirtuin_deacylases"/>
</dbReference>
<keyword evidence="8" id="KW-1185">Reference proteome</keyword>
<dbReference type="GO" id="GO:0017136">
    <property type="term" value="F:histone deacetylase activity, NAD-dependent"/>
    <property type="evidence" value="ECO:0007669"/>
    <property type="project" value="TreeGrafter"/>
</dbReference>
<dbReference type="InterPro" id="IPR029035">
    <property type="entry name" value="DHS-like_NAD/FAD-binding_dom"/>
</dbReference>
<dbReference type="STRING" id="1424334.W822_03810"/>
<organism evidence="7 8">
    <name type="scientific">Advenella kashmirensis W13003</name>
    <dbReference type="NCBI Taxonomy" id="1424334"/>
    <lineage>
        <taxon>Bacteria</taxon>
        <taxon>Pseudomonadati</taxon>
        <taxon>Pseudomonadota</taxon>
        <taxon>Betaproteobacteria</taxon>
        <taxon>Burkholderiales</taxon>
        <taxon>Alcaligenaceae</taxon>
    </lineage>
</organism>
<dbReference type="OrthoDB" id="9800582at2"/>
<evidence type="ECO:0000256" key="1">
    <source>
        <dbReference type="ARBA" id="ARBA00012928"/>
    </source>
</evidence>
<dbReference type="PANTHER" id="PTHR11085">
    <property type="entry name" value="NAD-DEPENDENT PROTEIN DEACYLASE SIRTUIN-5, MITOCHONDRIAL-RELATED"/>
    <property type="match status" value="1"/>
</dbReference>
<dbReference type="PATRIC" id="fig|1424334.3.peg.766"/>
<evidence type="ECO:0000256" key="5">
    <source>
        <dbReference type="SAM" id="MobiDB-lite"/>
    </source>
</evidence>
<dbReference type="SUPFAM" id="SSF52467">
    <property type="entry name" value="DHS-like NAD/FAD-binding domain"/>
    <property type="match status" value="1"/>
</dbReference>
<dbReference type="EC" id="2.3.1.286" evidence="1"/>
<name>V8QZ60_9BURK</name>
<dbReference type="eggNOG" id="COG0846">
    <property type="taxonomic scope" value="Bacteria"/>
</dbReference>